<dbReference type="InterPro" id="IPR023214">
    <property type="entry name" value="HAD_sf"/>
</dbReference>
<dbReference type="InterPro" id="IPR036412">
    <property type="entry name" value="HAD-like_sf"/>
</dbReference>
<dbReference type="Gene3D" id="1.10.150.240">
    <property type="entry name" value="Putative phosphatase, domain 2"/>
    <property type="match status" value="1"/>
</dbReference>
<dbReference type="InterPro" id="IPR006439">
    <property type="entry name" value="HAD-SF_hydro_IA"/>
</dbReference>
<keyword evidence="2" id="KW-1185">Reference proteome</keyword>
<dbReference type="InterPro" id="IPR023198">
    <property type="entry name" value="PGP-like_dom2"/>
</dbReference>
<evidence type="ECO:0000313" key="2">
    <source>
        <dbReference type="Proteomes" id="UP001312865"/>
    </source>
</evidence>
<dbReference type="NCBIfam" id="TIGR01509">
    <property type="entry name" value="HAD-SF-IA-v3"/>
    <property type="match status" value="1"/>
</dbReference>
<protein>
    <submittedName>
        <fullName evidence="1">HAD family hydrolase</fullName>
    </submittedName>
</protein>
<evidence type="ECO:0000313" key="1">
    <source>
        <dbReference type="EMBL" id="MEI5906457.1"/>
    </source>
</evidence>
<dbReference type="PANTHER" id="PTHR18901:SF38">
    <property type="entry name" value="PSEUDOURIDINE-5'-PHOSPHATASE"/>
    <property type="match status" value="1"/>
</dbReference>
<reference evidence="1 2" key="1">
    <citation type="journal article" date="2018" name="J. Microbiol.">
        <title>Bacillus spongiae sp. nov., isolated from sponge of Jeju Island.</title>
        <authorList>
            <person name="Lee G.E."/>
            <person name="Im W.T."/>
            <person name="Park J.S."/>
        </authorList>
    </citation>
    <scope>NUCLEOTIDE SEQUENCE [LARGE SCALE GENOMIC DNA]</scope>
    <source>
        <strain evidence="1 2">135PIL107-10</strain>
    </source>
</reference>
<dbReference type="PRINTS" id="PR00413">
    <property type="entry name" value="HADHALOGNASE"/>
</dbReference>
<comment type="caution">
    <text evidence="1">The sequence shown here is derived from an EMBL/GenBank/DDBJ whole genome shotgun (WGS) entry which is preliminary data.</text>
</comment>
<name>A0ABU8HB46_9BACI</name>
<proteinExistence type="predicted"/>
<dbReference type="EMBL" id="JBBAXC010000003">
    <property type="protein sequence ID" value="MEI5906457.1"/>
    <property type="molecule type" value="Genomic_DNA"/>
</dbReference>
<dbReference type="RefSeq" id="WP_336585889.1">
    <property type="nucleotide sequence ID" value="NZ_JBBAXC010000003.1"/>
</dbReference>
<dbReference type="PANTHER" id="PTHR18901">
    <property type="entry name" value="2-DEOXYGLUCOSE-6-PHOSPHATE PHOSPHATASE 2"/>
    <property type="match status" value="1"/>
</dbReference>
<accession>A0ABU8HB46</accession>
<dbReference type="Gene3D" id="3.40.50.1000">
    <property type="entry name" value="HAD superfamily/HAD-like"/>
    <property type="match status" value="1"/>
</dbReference>
<dbReference type="SFLD" id="SFLDS00003">
    <property type="entry name" value="Haloacid_Dehalogenase"/>
    <property type="match status" value="1"/>
</dbReference>
<gene>
    <name evidence="1" type="ORF">WAK64_05235</name>
</gene>
<dbReference type="InterPro" id="IPR041492">
    <property type="entry name" value="HAD_2"/>
</dbReference>
<dbReference type="Proteomes" id="UP001312865">
    <property type="component" value="Unassembled WGS sequence"/>
</dbReference>
<dbReference type="SFLD" id="SFLDG01129">
    <property type="entry name" value="C1.5:_HAD__Beta-PGM__Phosphata"/>
    <property type="match status" value="1"/>
</dbReference>
<dbReference type="GO" id="GO:0016787">
    <property type="term" value="F:hydrolase activity"/>
    <property type="evidence" value="ECO:0007669"/>
    <property type="project" value="UniProtKB-KW"/>
</dbReference>
<dbReference type="SUPFAM" id="SSF56784">
    <property type="entry name" value="HAD-like"/>
    <property type="match status" value="1"/>
</dbReference>
<keyword evidence="1" id="KW-0378">Hydrolase</keyword>
<dbReference type="SFLD" id="SFLDG01135">
    <property type="entry name" value="C1.5.6:_HAD__Beta-PGM__Phospha"/>
    <property type="match status" value="1"/>
</dbReference>
<dbReference type="Pfam" id="PF13419">
    <property type="entry name" value="HAD_2"/>
    <property type="match status" value="1"/>
</dbReference>
<dbReference type="CDD" id="cd16423">
    <property type="entry name" value="HAD_BPGM-like"/>
    <property type="match status" value="1"/>
</dbReference>
<organism evidence="1 2">
    <name type="scientific">Bacillus spongiae</name>
    <dbReference type="NCBI Taxonomy" id="2683610"/>
    <lineage>
        <taxon>Bacteria</taxon>
        <taxon>Bacillati</taxon>
        <taxon>Bacillota</taxon>
        <taxon>Bacilli</taxon>
        <taxon>Bacillales</taxon>
        <taxon>Bacillaceae</taxon>
        <taxon>Bacillus</taxon>
    </lineage>
</organism>
<sequence>MIRGIIFDFDGLIVDTESVWFTVYADVLKDYQIELTLNEFSKCIGTSDDVLFKMLQSKTEIELNQQEIKKKTEQLYQLRMEELALREGVLDYLQAAKRLGLRIGLASSSSRQWVVGFLEKFNILSYFEVIKTKEDVQKVKPDPALYSQALEGLNLESEEVIVFEDSLNGLIAATKVNLACIIVPNPVTRELAFSGHAHRLQSMEEQTLEEVIRVVTTKQKVL</sequence>